<dbReference type="InterPro" id="IPR045626">
    <property type="entry name" value="PGDH_ASB_dom"/>
</dbReference>
<dbReference type="Proteomes" id="UP001649381">
    <property type="component" value="Unassembled WGS sequence"/>
</dbReference>
<dbReference type="PANTHER" id="PTHR42789">
    <property type="entry name" value="D-ISOMER SPECIFIC 2-HYDROXYACID DEHYDROGENASE FAMILY PROTEIN (AFU_ORTHOLOGUE AFUA_6G10090)"/>
    <property type="match status" value="1"/>
</dbReference>
<dbReference type="Pfam" id="PF00389">
    <property type="entry name" value="2-Hacid_dh"/>
    <property type="match status" value="1"/>
</dbReference>
<dbReference type="GO" id="GO:0004617">
    <property type="term" value="F:phosphoglycerate dehydrogenase activity"/>
    <property type="evidence" value="ECO:0007669"/>
    <property type="project" value="UniProtKB-EC"/>
</dbReference>
<comment type="catalytic activity">
    <reaction evidence="10 11">
        <text>(2R)-3-phosphoglycerate + NAD(+) = 3-phosphooxypyruvate + NADH + H(+)</text>
        <dbReference type="Rhea" id="RHEA:12641"/>
        <dbReference type="ChEBI" id="CHEBI:15378"/>
        <dbReference type="ChEBI" id="CHEBI:18110"/>
        <dbReference type="ChEBI" id="CHEBI:57540"/>
        <dbReference type="ChEBI" id="CHEBI:57945"/>
        <dbReference type="ChEBI" id="CHEBI:58272"/>
        <dbReference type="EC" id="1.1.1.95"/>
    </reaction>
</comment>
<dbReference type="InterPro" id="IPR050857">
    <property type="entry name" value="D-2-hydroxyacid_DH"/>
</dbReference>
<dbReference type="PROSITE" id="PS00670">
    <property type="entry name" value="D_2_HYDROXYACID_DH_2"/>
    <property type="match status" value="1"/>
</dbReference>
<protein>
    <recommendedName>
        <fullName evidence="4 11">D-3-phosphoglycerate dehydrogenase</fullName>
        <ecNumber evidence="11">1.1.1.95</ecNumber>
    </recommendedName>
</protein>
<evidence type="ECO:0000256" key="1">
    <source>
        <dbReference type="ARBA" id="ARBA00003800"/>
    </source>
</evidence>
<comment type="function">
    <text evidence="1">Catalyzes the reversible oxidation of 3-phospho-D-glycerate to 3-phosphonooxypyruvate, the first step of the phosphorylated L-serine biosynthesis pathway. Also catalyzes the reversible oxidation of 2-hydroxyglutarate to 2-oxoglutarate.</text>
</comment>
<dbReference type="NCBIfam" id="TIGR01327">
    <property type="entry name" value="PGDH"/>
    <property type="match status" value="1"/>
</dbReference>
<keyword evidence="8 11" id="KW-0718">Serine biosynthesis</keyword>
<comment type="catalytic activity">
    <reaction evidence="9">
        <text>(R)-2-hydroxyglutarate + NAD(+) = 2-oxoglutarate + NADH + H(+)</text>
        <dbReference type="Rhea" id="RHEA:49612"/>
        <dbReference type="ChEBI" id="CHEBI:15378"/>
        <dbReference type="ChEBI" id="CHEBI:15801"/>
        <dbReference type="ChEBI" id="CHEBI:16810"/>
        <dbReference type="ChEBI" id="CHEBI:57540"/>
        <dbReference type="ChEBI" id="CHEBI:57945"/>
        <dbReference type="EC" id="1.1.1.399"/>
    </reaction>
</comment>
<dbReference type="SUPFAM" id="SSF55021">
    <property type="entry name" value="ACT-like"/>
    <property type="match status" value="1"/>
</dbReference>
<dbReference type="Gene3D" id="3.30.1330.90">
    <property type="entry name" value="D-3-phosphoglycerate dehydrogenase, domain 3"/>
    <property type="match status" value="1"/>
</dbReference>
<evidence type="ECO:0000256" key="11">
    <source>
        <dbReference type="RuleBase" id="RU363003"/>
    </source>
</evidence>
<dbReference type="InterPro" id="IPR006236">
    <property type="entry name" value="PGDH"/>
</dbReference>
<dbReference type="RefSeq" id="WP_236333352.1">
    <property type="nucleotide sequence ID" value="NZ_JAKIJS010000001.1"/>
</dbReference>
<dbReference type="SUPFAM" id="SSF143548">
    <property type="entry name" value="Serine metabolism enzymes domain"/>
    <property type="match status" value="1"/>
</dbReference>
<dbReference type="InterPro" id="IPR006139">
    <property type="entry name" value="D-isomer_2_OHA_DH_cat_dom"/>
</dbReference>
<dbReference type="SUPFAM" id="SSF51735">
    <property type="entry name" value="NAD(P)-binding Rossmann-fold domains"/>
    <property type="match status" value="1"/>
</dbReference>
<evidence type="ECO:0000256" key="2">
    <source>
        <dbReference type="ARBA" id="ARBA00005216"/>
    </source>
</evidence>
<name>A0ABS9H142_9BACL</name>
<dbReference type="Gene3D" id="3.30.70.260">
    <property type="match status" value="1"/>
</dbReference>
<dbReference type="InterPro" id="IPR036291">
    <property type="entry name" value="NAD(P)-bd_dom_sf"/>
</dbReference>
<evidence type="ECO:0000256" key="9">
    <source>
        <dbReference type="ARBA" id="ARBA00048126"/>
    </source>
</evidence>
<dbReference type="SUPFAM" id="SSF52283">
    <property type="entry name" value="Formate/glycerate dehydrogenase catalytic domain-like"/>
    <property type="match status" value="1"/>
</dbReference>
<keyword evidence="7 11" id="KW-0520">NAD</keyword>
<reference evidence="13 14" key="1">
    <citation type="submission" date="2022-01" db="EMBL/GenBank/DDBJ databases">
        <title>Alkalihalobacillus sp. EGI L200015, a novel bacterium isolated from a salt lake sediment.</title>
        <authorList>
            <person name="Gao L."/>
            <person name="Fang B.-Z."/>
            <person name="Li W.-J."/>
        </authorList>
    </citation>
    <scope>NUCLEOTIDE SEQUENCE [LARGE SCALE GENOMIC DNA]</scope>
    <source>
        <strain evidence="13 14">KCTC 12718</strain>
    </source>
</reference>
<keyword evidence="14" id="KW-1185">Reference proteome</keyword>
<evidence type="ECO:0000256" key="8">
    <source>
        <dbReference type="ARBA" id="ARBA00023299"/>
    </source>
</evidence>
<evidence type="ECO:0000313" key="14">
    <source>
        <dbReference type="Proteomes" id="UP001649381"/>
    </source>
</evidence>
<evidence type="ECO:0000256" key="6">
    <source>
        <dbReference type="ARBA" id="ARBA00023002"/>
    </source>
</evidence>
<dbReference type="CDD" id="cd04902">
    <property type="entry name" value="ACT_3PGDH-xct"/>
    <property type="match status" value="1"/>
</dbReference>
<comment type="pathway">
    <text evidence="2 11">Amino-acid biosynthesis; L-serine biosynthesis; L-serine from 3-phospho-D-glycerate: step 1/3.</text>
</comment>
<dbReference type="InterPro" id="IPR002912">
    <property type="entry name" value="ACT_dom"/>
</dbReference>
<dbReference type="PROSITE" id="PS00671">
    <property type="entry name" value="D_2_HYDROXYACID_DH_3"/>
    <property type="match status" value="1"/>
</dbReference>
<evidence type="ECO:0000256" key="4">
    <source>
        <dbReference type="ARBA" id="ARBA00021582"/>
    </source>
</evidence>
<keyword evidence="6 11" id="KW-0560">Oxidoreductase</keyword>
<evidence type="ECO:0000256" key="7">
    <source>
        <dbReference type="ARBA" id="ARBA00023027"/>
    </source>
</evidence>
<gene>
    <name evidence="13" type="primary">serA</name>
    <name evidence="13" type="ORF">L2716_07730</name>
</gene>
<dbReference type="Pfam" id="PF01842">
    <property type="entry name" value="ACT"/>
    <property type="match status" value="1"/>
</dbReference>
<proteinExistence type="inferred from homology"/>
<dbReference type="InterPro" id="IPR029752">
    <property type="entry name" value="D-isomer_DH_CS1"/>
</dbReference>
<dbReference type="Gene3D" id="3.40.50.720">
    <property type="entry name" value="NAD(P)-binding Rossmann-like Domain"/>
    <property type="match status" value="2"/>
</dbReference>
<dbReference type="Pfam" id="PF02826">
    <property type="entry name" value="2-Hacid_dh_C"/>
    <property type="match status" value="1"/>
</dbReference>
<feature type="domain" description="ACT" evidence="12">
    <location>
        <begin position="451"/>
        <end position="523"/>
    </location>
</feature>
<accession>A0ABS9H142</accession>
<dbReference type="PANTHER" id="PTHR42789:SF1">
    <property type="entry name" value="D-ISOMER SPECIFIC 2-HYDROXYACID DEHYDROGENASE FAMILY PROTEIN (AFU_ORTHOLOGUE AFUA_6G10090)"/>
    <property type="match status" value="1"/>
</dbReference>
<evidence type="ECO:0000256" key="5">
    <source>
        <dbReference type="ARBA" id="ARBA00022605"/>
    </source>
</evidence>
<dbReference type="EMBL" id="JAKIJS010000001">
    <property type="protein sequence ID" value="MCF6137616.1"/>
    <property type="molecule type" value="Genomic_DNA"/>
</dbReference>
<evidence type="ECO:0000256" key="3">
    <source>
        <dbReference type="ARBA" id="ARBA00005854"/>
    </source>
</evidence>
<evidence type="ECO:0000259" key="12">
    <source>
        <dbReference type="PROSITE" id="PS51671"/>
    </source>
</evidence>
<comment type="similarity">
    <text evidence="3 11">Belongs to the D-isomer specific 2-hydroxyacid dehydrogenase family.</text>
</comment>
<dbReference type="PROSITE" id="PS00065">
    <property type="entry name" value="D_2_HYDROXYACID_DH_1"/>
    <property type="match status" value="1"/>
</dbReference>
<dbReference type="InterPro" id="IPR029009">
    <property type="entry name" value="ASB_dom_sf"/>
</dbReference>
<evidence type="ECO:0000256" key="10">
    <source>
        <dbReference type="ARBA" id="ARBA00048731"/>
    </source>
</evidence>
<dbReference type="PROSITE" id="PS51671">
    <property type="entry name" value="ACT"/>
    <property type="match status" value="1"/>
</dbReference>
<dbReference type="InterPro" id="IPR029753">
    <property type="entry name" value="D-isomer_DH_CS"/>
</dbReference>
<dbReference type="Pfam" id="PF19304">
    <property type="entry name" value="PGDH_inter"/>
    <property type="match status" value="1"/>
</dbReference>
<dbReference type="EC" id="1.1.1.95" evidence="11"/>
<organism evidence="13 14">
    <name type="scientific">Pseudalkalibacillus berkeleyi</name>
    <dbReference type="NCBI Taxonomy" id="1069813"/>
    <lineage>
        <taxon>Bacteria</taxon>
        <taxon>Bacillati</taxon>
        <taxon>Bacillota</taxon>
        <taxon>Bacilli</taxon>
        <taxon>Bacillales</taxon>
        <taxon>Fictibacillaceae</taxon>
        <taxon>Pseudalkalibacillus</taxon>
    </lineage>
</organism>
<dbReference type="InterPro" id="IPR045865">
    <property type="entry name" value="ACT-like_dom_sf"/>
</dbReference>
<dbReference type="InterPro" id="IPR006140">
    <property type="entry name" value="D-isomer_DH_NAD-bd"/>
</dbReference>
<dbReference type="CDD" id="cd12173">
    <property type="entry name" value="PGDH_4"/>
    <property type="match status" value="1"/>
</dbReference>
<evidence type="ECO:0000313" key="13">
    <source>
        <dbReference type="EMBL" id="MCF6137616.1"/>
    </source>
</evidence>
<comment type="caution">
    <text evidence="13">The sequence shown here is derived from an EMBL/GenBank/DDBJ whole genome shotgun (WGS) entry which is preliminary data.</text>
</comment>
<keyword evidence="5 11" id="KW-0028">Amino-acid biosynthesis</keyword>
<sequence>MYNIVISDPISRTGLEPLLNTSGIHLIEKNIHDVDHKNDIDAIIVRSGTKITEDLINDMSRLKIIARAGVGVDNIDVDAATERGIIVVNAPNGNTISTAEHTFAMMLSLMRNIPQANRSIRNLEWKRSKFTGHELHGKTLGIIGMGKIGTELAKRALAFEMNIHVYDPYLTQERAKKLQVSTLPLQSVLENADIITVHTPLNDDTRSLINKETIELMKKGVYLINCARGGIIDEEDLLQSLDSGHVAGAALDVFTEEPCQNKALLQHEHVIATPHIAASTTEAQFHVAKQVSEDVRNVLLGEPSLNSLNYPTISKDLHEFIYPYIDLASRLGAFLSECIKTPVNEIQLSYSGDLSDHETLPITRSLLAGFLNPRVDQNVNIINASVVAKQRGISYGETKASQTYGYSNLIEVTVLGEHHSVSIKGTLIPGLGGRVVNLNGFDIDFTPKGNLVFITHNDQPGVIGKVGNVLGKYDVNIATMQVGRKEVGGGAAMVLSFDQPLTGTMLEELQETNNIASVTAMSMD</sequence>